<name>W9W4A8_9EURO</name>
<proteinExistence type="predicted"/>
<accession>W9W4A8</accession>
<dbReference type="AlphaFoldDB" id="W9W4A8"/>
<dbReference type="GO" id="GO:0004672">
    <property type="term" value="F:protein kinase activity"/>
    <property type="evidence" value="ECO:0007669"/>
    <property type="project" value="InterPro"/>
</dbReference>
<reference evidence="2 3" key="1">
    <citation type="submission" date="2013-03" db="EMBL/GenBank/DDBJ databases">
        <title>The Genome Sequence of Cladophialophora psammophila CBS 110553.</title>
        <authorList>
            <consortium name="The Broad Institute Genomics Platform"/>
            <person name="Cuomo C."/>
            <person name="de Hoog S."/>
            <person name="Gorbushina A."/>
            <person name="Walker B."/>
            <person name="Young S.K."/>
            <person name="Zeng Q."/>
            <person name="Gargeya S."/>
            <person name="Fitzgerald M."/>
            <person name="Haas B."/>
            <person name="Abouelleil A."/>
            <person name="Allen A.W."/>
            <person name="Alvarado L."/>
            <person name="Arachchi H.M."/>
            <person name="Berlin A.M."/>
            <person name="Chapman S.B."/>
            <person name="Gainer-Dewar J."/>
            <person name="Goldberg J."/>
            <person name="Griggs A."/>
            <person name="Gujja S."/>
            <person name="Hansen M."/>
            <person name="Howarth C."/>
            <person name="Imamovic A."/>
            <person name="Ireland A."/>
            <person name="Larimer J."/>
            <person name="McCowan C."/>
            <person name="Murphy C."/>
            <person name="Pearson M."/>
            <person name="Poon T.W."/>
            <person name="Priest M."/>
            <person name="Roberts A."/>
            <person name="Saif S."/>
            <person name="Shea T."/>
            <person name="Sisk P."/>
            <person name="Sykes S."/>
            <person name="Wortman J."/>
            <person name="Nusbaum C."/>
            <person name="Birren B."/>
        </authorList>
    </citation>
    <scope>NUCLEOTIDE SEQUENCE [LARGE SCALE GENOMIC DNA]</scope>
    <source>
        <strain evidence="2 3">CBS 110553</strain>
    </source>
</reference>
<dbReference type="InterPro" id="IPR029498">
    <property type="entry name" value="HeLo_dom"/>
</dbReference>
<dbReference type="OrthoDB" id="1911848at2759"/>
<dbReference type="InterPro" id="IPR011009">
    <property type="entry name" value="Kinase-like_dom_sf"/>
</dbReference>
<dbReference type="InterPro" id="IPR000719">
    <property type="entry name" value="Prot_kinase_dom"/>
</dbReference>
<dbReference type="RefSeq" id="XP_007752104.1">
    <property type="nucleotide sequence ID" value="XM_007753914.1"/>
</dbReference>
<organism evidence="2 3">
    <name type="scientific">Cladophialophora psammophila CBS 110553</name>
    <dbReference type="NCBI Taxonomy" id="1182543"/>
    <lineage>
        <taxon>Eukaryota</taxon>
        <taxon>Fungi</taxon>
        <taxon>Dikarya</taxon>
        <taxon>Ascomycota</taxon>
        <taxon>Pezizomycotina</taxon>
        <taxon>Eurotiomycetes</taxon>
        <taxon>Chaetothyriomycetidae</taxon>
        <taxon>Chaetothyriales</taxon>
        <taxon>Herpotrichiellaceae</taxon>
        <taxon>Cladophialophora</taxon>
    </lineage>
</organism>
<dbReference type="PANTHER" id="PTHR37542">
    <property type="entry name" value="HELO DOMAIN-CONTAINING PROTEIN-RELATED"/>
    <property type="match status" value="1"/>
</dbReference>
<dbReference type="Proteomes" id="UP000019471">
    <property type="component" value="Unassembled WGS sequence"/>
</dbReference>
<dbReference type="Pfam" id="PF14479">
    <property type="entry name" value="HeLo"/>
    <property type="match status" value="1"/>
</dbReference>
<dbReference type="eggNOG" id="ENOG502SSZF">
    <property type="taxonomic scope" value="Eukaryota"/>
</dbReference>
<dbReference type="PANTHER" id="PTHR37542:SF3">
    <property type="entry name" value="PRION-INHIBITION AND PROPAGATION HELO DOMAIN-CONTAINING PROTEIN"/>
    <property type="match status" value="1"/>
</dbReference>
<evidence type="ECO:0000313" key="2">
    <source>
        <dbReference type="EMBL" id="EXJ53414.1"/>
    </source>
</evidence>
<protein>
    <recommendedName>
        <fullName evidence="1">Protein kinase domain-containing protein</fullName>
    </recommendedName>
</protein>
<dbReference type="HOGENOM" id="CLU_017444_4_1_1"/>
<evidence type="ECO:0000313" key="3">
    <source>
        <dbReference type="Proteomes" id="UP000019471"/>
    </source>
</evidence>
<dbReference type="EMBL" id="AMGX01000047">
    <property type="protein sequence ID" value="EXJ53414.1"/>
    <property type="molecule type" value="Genomic_DNA"/>
</dbReference>
<gene>
    <name evidence="2" type="ORF">A1O5_13348</name>
</gene>
<evidence type="ECO:0000259" key="1">
    <source>
        <dbReference type="PROSITE" id="PS50011"/>
    </source>
</evidence>
<keyword evidence="3" id="KW-1185">Reference proteome</keyword>
<feature type="domain" description="Protein kinase" evidence="1">
    <location>
        <begin position="229"/>
        <end position="528"/>
    </location>
</feature>
<dbReference type="InterPro" id="IPR038305">
    <property type="entry name" value="HeLo_sf"/>
</dbReference>
<dbReference type="SUPFAM" id="SSF56112">
    <property type="entry name" value="Protein kinase-like (PK-like)"/>
    <property type="match status" value="1"/>
</dbReference>
<dbReference type="PROSITE" id="PS50011">
    <property type="entry name" value="PROTEIN_KINASE_DOM"/>
    <property type="match status" value="1"/>
</dbReference>
<sequence>MEGISFVTGLPGLVTACAQIYELTVTARRMGDEGVLLVYKTVIEQAKFQAWLEDAGWLSDSGPNRSLRPVMQKVVFDTLQAIKLTLKSLGGLIDKYELDEGGEVTSLHFALPDKFWKFAPSASGKSADDRSRTISRRNRIKRLLWAAGDAQLAKSPGSKWRYATSYFLNIAIQGPSQVLDDDNLKRLIEASAEGEPDLNRCAAIKKEVLDTIKGGQNPPDPKSPMRRGMATVMNKEPGALASRRLATYSPRGGSQQTVVLEDKSYASNNDGEFTEKRVQEISQILAVTPKPEKLRILDCLGYVPMRQRGCFTFIYNFPTWADPTQKPISLAEILPSGTNSLKKPPLGTRFDLARSLASSLLLLQACGILHKGLKPENIVFFRLSPKPEYDLSRPYIVGFDYARLHMTRFVSDDMELRECDLSYAHPAYNFTRSQRYVEIFDIYSLGILLLQVGLWMDLFSILKEWTEADEKEPTSRVDLQQAIIHQIRKLEPEVGEIFTRVVARCVTSDLGNEGLATEINHSAIETFLRELQIDTSKAHDEVQRNLERNIVLTLEKCIA</sequence>
<comment type="caution">
    <text evidence="2">The sequence shown here is derived from an EMBL/GenBank/DDBJ whole genome shotgun (WGS) entry which is preliminary data.</text>
</comment>
<dbReference type="Gene3D" id="1.10.510.10">
    <property type="entry name" value="Transferase(Phosphotransferase) domain 1"/>
    <property type="match status" value="1"/>
</dbReference>
<dbReference type="GeneID" id="19198031"/>
<dbReference type="Gene3D" id="1.20.120.1020">
    <property type="entry name" value="Prion-inhibition and propagation, HeLo domain"/>
    <property type="match status" value="1"/>
</dbReference>
<dbReference type="GO" id="GO:0005524">
    <property type="term" value="F:ATP binding"/>
    <property type="evidence" value="ECO:0007669"/>
    <property type="project" value="InterPro"/>
</dbReference>